<dbReference type="PANTHER" id="PTHR43626:SF4">
    <property type="entry name" value="GCN5-RELATED N-ACETYLTRANSFERASE 2, CHLOROPLASTIC"/>
    <property type="match status" value="1"/>
</dbReference>
<evidence type="ECO:0000313" key="4">
    <source>
        <dbReference type="EMBL" id="KKK56924.1"/>
    </source>
</evidence>
<protein>
    <recommendedName>
        <fullName evidence="3">N-acetyltransferase domain-containing protein</fullName>
    </recommendedName>
</protein>
<gene>
    <name evidence="4" type="ORF">LCGC14_3059660</name>
</gene>
<dbReference type="SUPFAM" id="SSF55729">
    <property type="entry name" value="Acyl-CoA N-acyltransferases (Nat)"/>
    <property type="match status" value="1"/>
</dbReference>
<keyword evidence="2" id="KW-0012">Acyltransferase</keyword>
<dbReference type="InterPro" id="IPR016181">
    <property type="entry name" value="Acyl_CoA_acyltransferase"/>
</dbReference>
<keyword evidence="1" id="KW-0808">Transferase</keyword>
<reference evidence="4" key="1">
    <citation type="journal article" date="2015" name="Nature">
        <title>Complex archaea that bridge the gap between prokaryotes and eukaryotes.</title>
        <authorList>
            <person name="Spang A."/>
            <person name="Saw J.H."/>
            <person name="Jorgensen S.L."/>
            <person name="Zaremba-Niedzwiedzka K."/>
            <person name="Martijn J."/>
            <person name="Lind A.E."/>
            <person name="van Eijk R."/>
            <person name="Schleper C."/>
            <person name="Guy L."/>
            <person name="Ettema T.J."/>
        </authorList>
    </citation>
    <scope>NUCLEOTIDE SEQUENCE</scope>
</reference>
<dbReference type="Gene3D" id="3.40.630.30">
    <property type="match status" value="1"/>
</dbReference>
<dbReference type="NCBIfam" id="NF005840">
    <property type="entry name" value="PRK07757.1"/>
    <property type="match status" value="1"/>
</dbReference>
<proteinExistence type="predicted"/>
<comment type="caution">
    <text evidence="4">The sequence shown here is derived from an EMBL/GenBank/DDBJ whole genome shotgun (WGS) entry which is preliminary data.</text>
</comment>
<feature type="domain" description="N-acetyltransferase" evidence="3">
    <location>
        <begin position="11"/>
        <end position="145"/>
    </location>
</feature>
<dbReference type="InterPro" id="IPR000182">
    <property type="entry name" value="GNAT_dom"/>
</dbReference>
<dbReference type="CDD" id="cd04301">
    <property type="entry name" value="NAT_SF"/>
    <property type="match status" value="1"/>
</dbReference>
<dbReference type="GO" id="GO:0008080">
    <property type="term" value="F:N-acetyltransferase activity"/>
    <property type="evidence" value="ECO:0007669"/>
    <property type="project" value="InterPro"/>
</dbReference>
<sequence>MVLFLAIMGCMNVRNAKICDVDAIHSLISCYAEQDRMLFRSHADIYENLQIFKVAEAEKGQVVGCCALAVVWSDLAEVKSLAVDKGHFGKGAGKVLVNACVEAARDLGVGKVFTLTLEPQFFEKLGFVVVSKETFPMKVWSDCAR</sequence>
<dbReference type="PANTHER" id="PTHR43626">
    <property type="entry name" value="ACYL-COA N-ACYLTRANSFERASE"/>
    <property type="match status" value="1"/>
</dbReference>
<organism evidence="4">
    <name type="scientific">marine sediment metagenome</name>
    <dbReference type="NCBI Taxonomy" id="412755"/>
    <lineage>
        <taxon>unclassified sequences</taxon>
        <taxon>metagenomes</taxon>
        <taxon>ecological metagenomes</taxon>
    </lineage>
</organism>
<dbReference type="PROSITE" id="PS51186">
    <property type="entry name" value="GNAT"/>
    <property type="match status" value="1"/>
</dbReference>
<dbReference type="Pfam" id="PF13508">
    <property type="entry name" value="Acetyltransf_7"/>
    <property type="match status" value="1"/>
</dbReference>
<dbReference type="AlphaFoldDB" id="A0A0F8YS52"/>
<feature type="non-terminal residue" evidence="4">
    <location>
        <position position="145"/>
    </location>
</feature>
<accession>A0A0F8YS52</accession>
<dbReference type="EMBL" id="LAZR01064748">
    <property type="protein sequence ID" value="KKK56924.1"/>
    <property type="molecule type" value="Genomic_DNA"/>
</dbReference>
<evidence type="ECO:0000256" key="1">
    <source>
        <dbReference type="ARBA" id="ARBA00022679"/>
    </source>
</evidence>
<dbReference type="InterPro" id="IPR045039">
    <property type="entry name" value="NSI-like"/>
</dbReference>
<evidence type="ECO:0000259" key="3">
    <source>
        <dbReference type="PROSITE" id="PS51186"/>
    </source>
</evidence>
<dbReference type="GO" id="GO:0005737">
    <property type="term" value="C:cytoplasm"/>
    <property type="evidence" value="ECO:0007669"/>
    <property type="project" value="TreeGrafter"/>
</dbReference>
<evidence type="ECO:0000256" key="2">
    <source>
        <dbReference type="ARBA" id="ARBA00023315"/>
    </source>
</evidence>
<name>A0A0F8YS52_9ZZZZ</name>